<evidence type="ECO:0000313" key="1">
    <source>
        <dbReference type="EMBL" id="GFZ97586.1"/>
    </source>
</evidence>
<dbReference type="Proteomes" id="UP000628109">
    <property type="component" value="Unassembled WGS sequence"/>
</dbReference>
<protein>
    <submittedName>
        <fullName evidence="1">Uncharacterized protein</fullName>
    </submittedName>
</protein>
<reference evidence="2" key="1">
    <citation type="journal article" date="2019" name="Int. J. Syst. Evol. Microbiol.">
        <title>The Global Catalogue of Microorganisms (GCM) 10K type strain sequencing project: providing services to taxonomists for standard genome sequencing and annotation.</title>
        <authorList>
            <consortium name="The Broad Institute Genomics Platform"/>
            <consortium name="The Broad Institute Genome Sequencing Center for Infectious Disease"/>
            <person name="Wu L."/>
            <person name="Ma J."/>
        </authorList>
    </citation>
    <scope>NUCLEOTIDE SEQUENCE [LARGE SCALE GENOMIC DNA]</scope>
    <source>
        <strain evidence="2">CCM 7327</strain>
    </source>
</reference>
<accession>A0ABQ1F378</accession>
<proteinExistence type="predicted"/>
<name>A0ABQ1F378_SPHSA</name>
<gene>
    <name evidence="1" type="ORF">GCM10019071_29870</name>
</gene>
<sequence>MQAVGVVGAISEHFVGWDAPDEIASGSHVVLLPGAEEEADRQSQRIDYAWTLVPNPLSLGREPGLERAPFLPVPGGLSLSADHSGIDRQPLYVGIIRHMG</sequence>
<evidence type="ECO:0000313" key="2">
    <source>
        <dbReference type="Proteomes" id="UP000628109"/>
    </source>
</evidence>
<dbReference type="EMBL" id="BMDU01000007">
    <property type="protein sequence ID" value="GFZ97586.1"/>
    <property type="molecule type" value="Genomic_DNA"/>
</dbReference>
<keyword evidence="2" id="KW-1185">Reference proteome</keyword>
<comment type="caution">
    <text evidence="1">The sequence shown here is derived from an EMBL/GenBank/DDBJ whole genome shotgun (WGS) entry which is preliminary data.</text>
</comment>
<organism evidence="1 2">
    <name type="scientific">Sphingobium fuliginis (strain ATCC 27551)</name>
    <dbReference type="NCBI Taxonomy" id="336203"/>
    <lineage>
        <taxon>Bacteria</taxon>
        <taxon>Pseudomonadati</taxon>
        <taxon>Pseudomonadota</taxon>
        <taxon>Alphaproteobacteria</taxon>
        <taxon>Sphingomonadales</taxon>
        <taxon>Sphingomonadaceae</taxon>
        <taxon>Sphingobium</taxon>
    </lineage>
</organism>